<sequence length="488" mass="54861">MSAPPNVVLVMTDQHRAGFTAGEGFELDTMPYVDGLARSGTRFRRAYTTAPACVPARTSLLTGRFPSTHRVRQNSAVHEVVRGDDLLDVLGRSGHSLHFAGKTHVYRGSAEHFDTFAGPYGHVHGPDRDEQQREFAAWMTAIDHGPTAEPTPFPLETQFPHRIVSDMIDALNRRDRNRPFFSWVSMPEPHNPYQAPEPYFSMFDEQEVPERACGPEAAEAKGGAWRWLRDVVEAKRPGYDDRWRRYRATYCGMLRLIDDQIRRLLDHLDAAGDLENTVVLVVADHGDYVGDYGLQRKGAGMPEALMRVPFVVRGPGVLARDDTTDFVSLVDVFPTVCEAVGAPIPTGVQGRSLWPLLTGEAYPEAEFDSVVAERGYGGLPYGADERPPLHFDYDGPTYDELNTVTQSGTSRMVRHGDWKLVWHVDGGRELYDVAADPMELCDRWDDPELADVRQQLMERMLSWSLRLADDLPAAAYESRRAPHNWVRT</sequence>
<gene>
    <name evidence="4" type="ORF">CLV30_102240</name>
</gene>
<dbReference type="Proteomes" id="UP000243528">
    <property type="component" value="Unassembled WGS sequence"/>
</dbReference>
<dbReference type="GO" id="GO:0005737">
    <property type="term" value="C:cytoplasm"/>
    <property type="evidence" value="ECO:0007669"/>
    <property type="project" value="TreeGrafter"/>
</dbReference>
<dbReference type="PANTHER" id="PTHR45953:SF1">
    <property type="entry name" value="IDURONATE 2-SULFATASE"/>
    <property type="match status" value="1"/>
</dbReference>
<dbReference type="InterPro" id="IPR000917">
    <property type="entry name" value="Sulfatase_N"/>
</dbReference>
<protein>
    <submittedName>
        <fullName evidence="4">Arylsulfatase A-like enzyme</fullName>
    </submittedName>
</protein>
<organism evidence="4 5">
    <name type="scientific">Haloactinopolyspora alba</name>
    <dbReference type="NCBI Taxonomy" id="648780"/>
    <lineage>
        <taxon>Bacteria</taxon>
        <taxon>Bacillati</taxon>
        <taxon>Actinomycetota</taxon>
        <taxon>Actinomycetes</taxon>
        <taxon>Jiangellales</taxon>
        <taxon>Jiangellaceae</taxon>
        <taxon>Haloactinopolyspora</taxon>
    </lineage>
</organism>
<dbReference type="EMBL" id="PYGE01000002">
    <property type="protein sequence ID" value="PSL06851.1"/>
    <property type="molecule type" value="Genomic_DNA"/>
</dbReference>
<dbReference type="GO" id="GO:0008484">
    <property type="term" value="F:sulfuric ester hydrolase activity"/>
    <property type="evidence" value="ECO:0007669"/>
    <property type="project" value="TreeGrafter"/>
</dbReference>
<dbReference type="InterPro" id="IPR017850">
    <property type="entry name" value="Alkaline_phosphatase_core_sf"/>
</dbReference>
<dbReference type="Gene3D" id="3.40.720.10">
    <property type="entry name" value="Alkaline Phosphatase, subunit A"/>
    <property type="match status" value="1"/>
</dbReference>
<proteinExistence type="predicted"/>
<keyword evidence="2" id="KW-0378">Hydrolase</keyword>
<dbReference type="AlphaFoldDB" id="A0A2P8EBK1"/>
<dbReference type="OrthoDB" id="9777306at2"/>
<dbReference type="GO" id="GO:0046872">
    <property type="term" value="F:metal ion binding"/>
    <property type="evidence" value="ECO:0007669"/>
    <property type="project" value="UniProtKB-KW"/>
</dbReference>
<reference evidence="4 5" key="1">
    <citation type="submission" date="2018-03" db="EMBL/GenBank/DDBJ databases">
        <title>Genomic Encyclopedia of Archaeal and Bacterial Type Strains, Phase II (KMG-II): from individual species to whole genera.</title>
        <authorList>
            <person name="Goeker M."/>
        </authorList>
    </citation>
    <scope>NUCLEOTIDE SEQUENCE [LARGE SCALE GENOMIC DNA]</scope>
    <source>
        <strain evidence="4 5">DSM 45211</strain>
    </source>
</reference>
<keyword evidence="5" id="KW-1185">Reference proteome</keyword>
<dbReference type="Pfam" id="PF00884">
    <property type="entry name" value="Sulfatase"/>
    <property type="match status" value="1"/>
</dbReference>
<evidence type="ECO:0000256" key="2">
    <source>
        <dbReference type="ARBA" id="ARBA00022801"/>
    </source>
</evidence>
<evidence type="ECO:0000256" key="1">
    <source>
        <dbReference type="ARBA" id="ARBA00022723"/>
    </source>
</evidence>
<comment type="caution">
    <text evidence="4">The sequence shown here is derived from an EMBL/GenBank/DDBJ whole genome shotgun (WGS) entry which is preliminary data.</text>
</comment>
<keyword evidence="1" id="KW-0479">Metal-binding</keyword>
<dbReference type="SUPFAM" id="SSF53649">
    <property type="entry name" value="Alkaline phosphatase-like"/>
    <property type="match status" value="1"/>
</dbReference>
<evidence type="ECO:0000313" key="4">
    <source>
        <dbReference type="EMBL" id="PSL06851.1"/>
    </source>
</evidence>
<name>A0A2P8EBK1_9ACTN</name>
<evidence type="ECO:0000313" key="5">
    <source>
        <dbReference type="Proteomes" id="UP000243528"/>
    </source>
</evidence>
<dbReference type="RefSeq" id="WP_106535852.1">
    <property type="nucleotide sequence ID" value="NZ_ML142898.1"/>
</dbReference>
<evidence type="ECO:0000259" key="3">
    <source>
        <dbReference type="Pfam" id="PF00884"/>
    </source>
</evidence>
<feature type="domain" description="Sulfatase N-terminal" evidence="3">
    <location>
        <begin position="5"/>
        <end position="341"/>
    </location>
</feature>
<dbReference type="PANTHER" id="PTHR45953">
    <property type="entry name" value="IDURONATE 2-SULFATASE"/>
    <property type="match status" value="1"/>
</dbReference>
<accession>A0A2P8EBK1</accession>